<comment type="caution">
    <text evidence="8">The sequence shown here is derived from an EMBL/GenBank/DDBJ whole genome shotgun (WGS) entry which is preliminary data.</text>
</comment>
<evidence type="ECO:0000256" key="5">
    <source>
        <dbReference type="ARBA" id="ARBA00022989"/>
    </source>
</evidence>
<evidence type="ECO:0000256" key="4">
    <source>
        <dbReference type="ARBA" id="ARBA00022692"/>
    </source>
</evidence>
<evidence type="ECO:0000256" key="2">
    <source>
        <dbReference type="ARBA" id="ARBA00008806"/>
    </source>
</evidence>
<dbReference type="Gene3D" id="3.40.50.300">
    <property type="entry name" value="P-loop containing nucleotide triphosphate hydrolases"/>
    <property type="match status" value="1"/>
</dbReference>
<comment type="similarity">
    <text evidence="2">Belongs to the VirD4/TraG family.</text>
</comment>
<feature type="transmembrane region" description="Helical" evidence="7">
    <location>
        <begin position="115"/>
        <end position="134"/>
    </location>
</feature>
<sequence length="589" mass="66047">MQNDSKATRVFGVSREEIKALVKSTNSETFTKWLLHLMGIFLTPITLMGMLGGYRYSFKRIGFPKGEKPILHDDGDRPIYTFAMIAGAVAVWAVIGVAFYFASDFMKSYFGRRDYILPTVFFIGFNLMVSIVIMRNFQKWQAMMNQTLTVQTQFGSAAWGNFNDFSDLHKRNGIYVGGGDFAYSKHGHCITVGGARSGKLTTLIGPYILGRSNYSGSMFCVDIKGELAAISARYQRKIGNKVLILDPWGVNPGKSSCYNPLDLVSGETNPDALIDNVSVIAEMIVPKSNKGDDYWNSRARSVISTFLIHLVTSEPKAPHTLGELWRRLRLPENEFMDLLSSMAASENEIVAAGANEIVYLIEASEKAWGSILSTALDKTDFLKSPALRKSLESSTFDIKELSDGKTTLYVIIPPDQLEAQSQWLRLVFTTALRAVIRARTNKRITFLIDECAALGYLPELKTAFATYAGYNVTMWPIFQDLSQVKSLYGDAWETFISNATVRQFLGINDELTSAYLERQMGVKTVVTYDDGKPSASARPLATADEIRRGSKDNIFVFVEQRPPTYFPKQPYYEMPELYDRHDANPFYNA</sequence>
<keyword evidence="3" id="KW-1003">Cell membrane</keyword>
<organism evidence="8 9">
    <name type="scientific">Niastella koreensis</name>
    <dbReference type="NCBI Taxonomy" id="354356"/>
    <lineage>
        <taxon>Bacteria</taxon>
        <taxon>Pseudomonadati</taxon>
        <taxon>Bacteroidota</taxon>
        <taxon>Chitinophagia</taxon>
        <taxon>Chitinophagales</taxon>
        <taxon>Chitinophagaceae</taxon>
        <taxon>Niastella</taxon>
    </lineage>
</organism>
<dbReference type="InterPro" id="IPR051539">
    <property type="entry name" value="T4SS-coupling_protein"/>
</dbReference>
<dbReference type="PANTHER" id="PTHR37937">
    <property type="entry name" value="CONJUGATIVE TRANSFER: DNA TRANSPORT"/>
    <property type="match status" value="1"/>
</dbReference>
<evidence type="ECO:0008006" key="10">
    <source>
        <dbReference type="Google" id="ProtNLM"/>
    </source>
</evidence>
<keyword evidence="9" id="KW-1185">Reference proteome</keyword>
<gene>
    <name evidence="8" type="ORF">A4D02_30825</name>
</gene>
<dbReference type="SUPFAM" id="SSF52540">
    <property type="entry name" value="P-loop containing nucleoside triphosphate hydrolases"/>
    <property type="match status" value="1"/>
</dbReference>
<protein>
    <recommendedName>
        <fullName evidence="10">TRAG family protein</fullName>
    </recommendedName>
</protein>
<reference evidence="8 9" key="1">
    <citation type="submission" date="2016-04" db="EMBL/GenBank/DDBJ databases">
        <authorList>
            <person name="Chen L."/>
            <person name="Zhuang W."/>
            <person name="Wang G."/>
        </authorList>
    </citation>
    <scope>NUCLEOTIDE SEQUENCE [LARGE SCALE GENOMIC DNA]</scope>
    <source>
        <strain evidence="9">GR20</strain>
    </source>
</reference>
<proteinExistence type="inferred from homology"/>
<evidence type="ECO:0000256" key="6">
    <source>
        <dbReference type="ARBA" id="ARBA00023136"/>
    </source>
</evidence>
<name>A0ABX3NUE0_9BACT</name>
<dbReference type="CDD" id="cd01127">
    <property type="entry name" value="TrwB_TraG_TraD_VirD4"/>
    <property type="match status" value="1"/>
</dbReference>
<dbReference type="InterPro" id="IPR027417">
    <property type="entry name" value="P-loop_NTPase"/>
</dbReference>
<evidence type="ECO:0000256" key="1">
    <source>
        <dbReference type="ARBA" id="ARBA00004651"/>
    </source>
</evidence>
<keyword evidence="6 7" id="KW-0472">Membrane</keyword>
<dbReference type="Proteomes" id="UP000192277">
    <property type="component" value="Unassembled WGS sequence"/>
</dbReference>
<evidence type="ECO:0000256" key="3">
    <source>
        <dbReference type="ARBA" id="ARBA00022475"/>
    </source>
</evidence>
<comment type="subcellular location">
    <subcellularLocation>
        <location evidence="1">Cell membrane</location>
        <topology evidence="1">Multi-pass membrane protein</topology>
    </subcellularLocation>
</comment>
<evidence type="ECO:0000313" key="9">
    <source>
        <dbReference type="Proteomes" id="UP000192277"/>
    </source>
</evidence>
<feature type="transmembrane region" description="Helical" evidence="7">
    <location>
        <begin position="79"/>
        <end position="103"/>
    </location>
</feature>
<dbReference type="RefSeq" id="WP_014222252.1">
    <property type="nucleotide sequence ID" value="NZ_LWBO01000014.1"/>
</dbReference>
<dbReference type="EMBL" id="LWBO01000014">
    <property type="protein sequence ID" value="OQP46437.1"/>
    <property type="molecule type" value="Genomic_DNA"/>
</dbReference>
<dbReference type="PANTHER" id="PTHR37937:SF1">
    <property type="entry name" value="CONJUGATIVE TRANSFER: DNA TRANSPORT"/>
    <property type="match status" value="1"/>
</dbReference>
<evidence type="ECO:0000313" key="8">
    <source>
        <dbReference type="EMBL" id="OQP46437.1"/>
    </source>
</evidence>
<dbReference type="InterPro" id="IPR003688">
    <property type="entry name" value="TraG/VirD4"/>
</dbReference>
<evidence type="ECO:0000256" key="7">
    <source>
        <dbReference type="SAM" id="Phobius"/>
    </source>
</evidence>
<accession>A0ABX3NUE0</accession>
<keyword evidence="5 7" id="KW-1133">Transmembrane helix</keyword>
<dbReference type="Pfam" id="PF02534">
    <property type="entry name" value="T4SS-DNA_transf"/>
    <property type="match status" value="1"/>
</dbReference>
<feature type="transmembrane region" description="Helical" evidence="7">
    <location>
        <begin position="33"/>
        <end position="58"/>
    </location>
</feature>
<keyword evidence="4 7" id="KW-0812">Transmembrane</keyword>